<comment type="caution">
    <text evidence="2">The sequence shown here is derived from an EMBL/GenBank/DDBJ whole genome shotgun (WGS) entry which is preliminary data.</text>
</comment>
<dbReference type="InterPro" id="IPR003676">
    <property type="entry name" value="SAUR_fam"/>
</dbReference>
<proteinExistence type="inferred from homology"/>
<sequence length="135" mass="14765">MEVLSYKYAVLAHSLMALQSVQRPSVGRQTQATGSYCYIFFLTAHCSALPNPLVKFLVLQDRTPICVVIEIEMAAKLGHLMTRLHLARSQSTASASSPAGRIDVPSGHMAVYVGEARKRFVIPTTCLSHPTFVTC</sequence>
<reference evidence="2" key="2">
    <citation type="submission" date="2021-12" db="EMBL/GenBank/DDBJ databases">
        <title>Resequencing data analysis of finger millet.</title>
        <authorList>
            <person name="Hatakeyama M."/>
            <person name="Aluri S."/>
            <person name="Balachadran M.T."/>
            <person name="Sivarajan S.R."/>
            <person name="Poveda L."/>
            <person name="Shimizu-Inatsugi R."/>
            <person name="Schlapbach R."/>
            <person name="Sreeman S.M."/>
            <person name="Shimizu K.K."/>
        </authorList>
    </citation>
    <scope>NUCLEOTIDE SEQUENCE</scope>
</reference>
<dbReference type="EMBL" id="BQKI01000098">
    <property type="protein sequence ID" value="GJN39815.1"/>
    <property type="molecule type" value="Genomic_DNA"/>
</dbReference>
<organism evidence="2 3">
    <name type="scientific">Eleusine coracana subsp. coracana</name>
    <dbReference type="NCBI Taxonomy" id="191504"/>
    <lineage>
        <taxon>Eukaryota</taxon>
        <taxon>Viridiplantae</taxon>
        <taxon>Streptophyta</taxon>
        <taxon>Embryophyta</taxon>
        <taxon>Tracheophyta</taxon>
        <taxon>Spermatophyta</taxon>
        <taxon>Magnoliopsida</taxon>
        <taxon>Liliopsida</taxon>
        <taxon>Poales</taxon>
        <taxon>Poaceae</taxon>
        <taxon>PACMAD clade</taxon>
        <taxon>Chloridoideae</taxon>
        <taxon>Cynodonteae</taxon>
        <taxon>Eleusininae</taxon>
        <taxon>Eleusine</taxon>
    </lineage>
</organism>
<evidence type="ECO:0000256" key="1">
    <source>
        <dbReference type="ARBA" id="ARBA00006974"/>
    </source>
</evidence>
<dbReference type="AlphaFoldDB" id="A0AAV5FYQ5"/>
<name>A0AAV5FYQ5_ELECO</name>
<evidence type="ECO:0000313" key="3">
    <source>
        <dbReference type="Proteomes" id="UP001054889"/>
    </source>
</evidence>
<protein>
    <submittedName>
        <fullName evidence="2">Uncharacterized protein</fullName>
    </submittedName>
</protein>
<keyword evidence="3" id="KW-1185">Reference proteome</keyword>
<evidence type="ECO:0000313" key="2">
    <source>
        <dbReference type="EMBL" id="GJN39815.1"/>
    </source>
</evidence>
<dbReference type="Proteomes" id="UP001054889">
    <property type="component" value="Unassembled WGS sequence"/>
</dbReference>
<accession>A0AAV5FYQ5</accession>
<reference evidence="2" key="1">
    <citation type="journal article" date="2018" name="DNA Res.">
        <title>Multiple hybrid de novo genome assembly of finger millet, an orphan allotetraploid crop.</title>
        <authorList>
            <person name="Hatakeyama M."/>
            <person name="Aluri S."/>
            <person name="Balachadran M.T."/>
            <person name="Sivarajan S.R."/>
            <person name="Patrignani A."/>
            <person name="Gruter S."/>
            <person name="Poveda L."/>
            <person name="Shimizu-Inatsugi R."/>
            <person name="Baeten J."/>
            <person name="Francoijs K.J."/>
            <person name="Nataraja K.N."/>
            <person name="Reddy Y.A.N."/>
            <person name="Phadnis S."/>
            <person name="Ravikumar R.L."/>
            <person name="Schlapbach R."/>
            <person name="Sreeman S.M."/>
            <person name="Shimizu K.K."/>
        </authorList>
    </citation>
    <scope>NUCLEOTIDE SEQUENCE</scope>
</reference>
<gene>
    <name evidence="2" type="primary">gb28958</name>
    <name evidence="2" type="ORF">PR202_gb28958</name>
</gene>
<comment type="similarity">
    <text evidence="1">Belongs to the ARG7 family.</text>
</comment>
<dbReference type="GO" id="GO:0009733">
    <property type="term" value="P:response to auxin"/>
    <property type="evidence" value="ECO:0007669"/>
    <property type="project" value="InterPro"/>
</dbReference>
<dbReference type="Pfam" id="PF02519">
    <property type="entry name" value="Auxin_inducible"/>
    <property type="match status" value="1"/>
</dbReference>